<feature type="compositionally biased region" description="Acidic residues" evidence="2">
    <location>
        <begin position="405"/>
        <end position="421"/>
    </location>
</feature>
<keyword evidence="5" id="KW-1185">Reference proteome</keyword>
<proteinExistence type="predicted"/>
<dbReference type="PROSITE" id="PS50089">
    <property type="entry name" value="ZF_RING_2"/>
    <property type="match status" value="1"/>
</dbReference>
<evidence type="ECO:0000259" key="3">
    <source>
        <dbReference type="PROSITE" id="PS50089"/>
    </source>
</evidence>
<keyword evidence="1" id="KW-0479">Metal-binding</keyword>
<accession>A0A8H2ZUL0</accession>
<dbReference type="GO" id="GO:0008270">
    <property type="term" value="F:zinc ion binding"/>
    <property type="evidence" value="ECO:0007669"/>
    <property type="project" value="UniProtKB-KW"/>
</dbReference>
<dbReference type="SUPFAM" id="SSF57850">
    <property type="entry name" value="RING/U-box"/>
    <property type="match status" value="1"/>
</dbReference>
<feature type="domain" description="RING-type" evidence="3">
    <location>
        <begin position="294"/>
        <end position="345"/>
    </location>
</feature>
<evidence type="ECO:0000313" key="5">
    <source>
        <dbReference type="Proteomes" id="UP000624404"/>
    </source>
</evidence>
<feature type="region of interest" description="Disordered" evidence="2">
    <location>
        <begin position="364"/>
        <end position="385"/>
    </location>
</feature>
<gene>
    <name evidence="4" type="ORF">SCLTRI_LOCUS6732</name>
</gene>
<feature type="region of interest" description="Disordered" evidence="2">
    <location>
        <begin position="405"/>
        <end position="434"/>
    </location>
</feature>
<reference evidence="4" key="1">
    <citation type="submission" date="2020-10" db="EMBL/GenBank/DDBJ databases">
        <authorList>
            <person name="Kusch S."/>
        </authorList>
    </citation>
    <scope>NUCLEOTIDE SEQUENCE</scope>
    <source>
        <strain evidence="4">SwB9</strain>
    </source>
</reference>
<dbReference type="InterPro" id="IPR001841">
    <property type="entry name" value="Znf_RING"/>
</dbReference>
<name>A0A8H2ZUL0_9HELO</name>
<evidence type="ECO:0000256" key="1">
    <source>
        <dbReference type="PROSITE-ProRule" id="PRU00175"/>
    </source>
</evidence>
<evidence type="ECO:0000256" key="2">
    <source>
        <dbReference type="SAM" id="MobiDB-lite"/>
    </source>
</evidence>
<dbReference type="InterPro" id="IPR013083">
    <property type="entry name" value="Znf_RING/FYVE/PHD"/>
</dbReference>
<dbReference type="SMART" id="SM00184">
    <property type="entry name" value="RING"/>
    <property type="match status" value="1"/>
</dbReference>
<dbReference type="Gene3D" id="3.30.40.10">
    <property type="entry name" value="Zinc/RING finger domain, C3HC4 (zinc finger)"/>
    <property type="match status" value="1"/>
</dbReference>
<comment type="caution">
    <text evidence="4">The sequence shown here is derived from an EMBL/GenBank/DDBJ whole genome shotgun (WGS) entry which is preliminary data.</text>
</comment>
<dbReference type="Proteomes" id="UP000624404">
    <property type="component" value="Unassembled WGS sequence"/>
</dbReference>
<dbReference type="EMBL" id="CAJHIA010000023">
    <property type="protein sequence ID" value="CAD6446940.1"/>
    <property type="molecule type" value="Genomic_DNA"/>
</dbReference>
<evidence type="ECO:0000313" key="4">
    <source>
        <dbReference type="EMBL" id="CAD6446940.1"/>
    </source>
</evidence>
<keyword evidence="1" id="KW-0863">Zinc-finger</keyword>
<sequence length="434" mass="49050">MLLIHDEKNRYPTSFNLLATSNTNIINSSTKTVIAVNKKKKSRIMSLNKMDAECYIFKETFSDVCGHVTTVIVHQFFCARNHHDQFPFSQTSSPYPASSEIEKGFKLNFGNHHDIQSCRWADADIADSKCMYCQAVESSQFTNTDSSSSVLSQLLPSNTWISDPGIGEYKFIPPAEIQSRRAYWKNFIADQAILSQRQYKMQVNYHDAVKALANYVEELGQIINTETWEHLSWKITRAKKLLDFYEVDQDHYLLMVRSREASMECLFDPTNVTSLTHDLLYHVKSEEIPREEICSLCKEAFDSPDNRVDVVRAFCGLHLFHHGCIVKRFKKCEGLTDELSCPMCRKTCEYYSIPYFGPDWYSNSTDPDSSSDSSSDDAASNDSVNDNTAESIISLTIRILNDDTISDDSASDDAASDDAASDDSTSGDVLDGVH</sequence>
<organism evidence="4 5">
    <name type="scientific">Sclerotinia trifoliorum</name>
    <dbReference type="NCBI Taxonomy" id="28548"/>
    <lineage>
        <taxon>Eukaryota</taxon>
        <taxon>Fungi</taxon>
        <taxon>Dikarya</taxon>
        <taxon>Ascomycota</taxon>
        <taxon>Pezizomycotina</taxon>
        <taxon>Leotiomycetes</taxon>
        <taxon>Helotiales</taxon>
        <taxon>Sclerotiniaceae</taxon>
        <taxon>Sclerotinia</taxon>
    </lineage>
</organism>
<protein>
    <submittedName>
        <fullName evidence="4">700f5866-5227-4ac9-ab00-bc087f3a006b-CDS</fullName>
    </submittedName>
</protein>
<dbReference type="OrthoDB" id="8062037at2759"/>
<dbReference type="AlphaFoldDB" id="A0A8H2ZUL0"/>
<keyword evidence="1" id="KW-0862">Zinc</keyword>